<gene>
    <name evidence="1" type="ORF">A2633_00315</name>
</gene>
<dbReference type="GO" id="GO:0006281">
    <property type="term" value="P:DNA repair"/>
    <property type="evidence" value="ECO:0007669"/>
    <property type="project" value="TreeGrafter"/>
</dbReference>
<dbReference type="Pfam" id="PF13419">
    <property type="entry name" value="HAD_2"/>
    <property type="match status" value="1"/>
</dbReference>
<dbReference type="SUPFAM" id="SSF56784">
    <property type="entry name" value="HAD-like"/>
    <property type="match status" value="1"/>
</dbReference>
<name>A0A1G2K8T0_9BACT</name>
<dbReference type="InterPro" id="IPR023198">
    <property type="entry name" value="PGP-like_dom2"/>
</dbReference>
<dbReference type="Proteomes" id="UP000177152">
    <property type="component" value="Unassembled WGS sequence"/>
</dbReference>
<dbReference type="InterPro" id="IPR050155">
    <property type="entry name" value="HAD-like_hydrolase_sf"/>
</dbReference>
<dbReference type="SFLD" id="SFLDS00003">
    <property type="entry name" value="Haloacid_Dehalogenase"/>
    <property type="match status" value="1"/>
</dbReference>
<proteinExistence type="predicted"/>
<accession>A0A1G2K8T0</accession>
<sequence>MEESMKRRIVLFDFDGVIADSKALAYEVNKMICPHLTEEDFRKRFEGNINDWQEPNHTSECRLDIDFFALYAPKLKEQTAVVPGMDEVIAKLADSHILIVVSSTITSPIQEFLNMHELSRYFREIMGSDVHSSKVEKIKMVFSKYTAEPADCVFITDTLGDMREAEKTEVGSIGVLWGFHDKDRLLRGNPFSIVEKPENLVSAAQNYFRKN</sequence>
<organism evidence="1 2">
    <name type="scientific">Candidatus Sungbacteria bacterium RIFCSPHIGHO2_01_FULL_47_32</name>
    <dbReference type="NCBI Taxonomy" id="1802264"/>
    <lineage>
        <taxon>Bacteria</taxon>
        <taxon>Candidatus Sungiibacteriota</taxon>
    </lineage>
</organism>
<reference evidence="1 2" key="1">
    <citation type="journal article" date="2016" name="Nat. Commun.">
        <title>Thousands of microbial genomes shed light on interconnected biogeochemical processes in an aquifer system.</title>
        <authorList>
            <person name="Anantharaman K."/>
            <person name="Brown C.T."/>
            <person name="Hug L.A."/>
            <person name="Sharon I."/>
            <person name="Castelle C.J."/>
            <person name="Probst A.J."/>
            <person name="Thomas B.C."/>
            <person name="Singh A."/>
            <person name="Wilkins M.J."/>
            <person name="Karaoz U."/>
            <person name="Brodie E.L."/>
            <person name="Williams K.H."/>
            <person name="Hubbard S.S."/>
            <person name="Banfield J.F."/>
        </authorList>
    </citation>
    <scope>NUCLEOTIDE SEQUENCE [LARGE SCALE GENOMIC DNA]</scope>
</reference>
<dbReference type="EMBL" id="MHQC01000004">
    <property type="protein sequence ID" value="OGZ95827.1"/>
    <property type="molecule type" value="Genomic_DNA"/>
</dbReference>
<dbReference type="GO" id="GO:0005829">
    <property type="term" value="C:cytosol"/>
    <property type="evidence" value="ECO:0007669"/>
    <property type="project" value="TreeGrafter"/>
</dbReference>
<dbReference type="PANTHER" id="PTHR43434:SF1">
    <property type="entry name" value="PHOSPHOGLYCOLATE PHOSPHATASE"/>
    <property type="match status" value="1"/>
</dbReference>
<dbReference type="InterPro" id="IPR041492">
    <property type="entry name" value="HAD_2"/>
</dbReference>
<dbReference type="InterPro" id="IPR036412">
    <property type="entry name" value="HAD-like_sf"/>
</dbReference>
<comment type="caution">
    <text evidence="1">The sequence shown here is derived from an EMBL/GenBank/DDBJ whole genome shotgun (WGS) entry which is preliminary data.</text>
</comment>
<dbReference type="AlphaFoldDB" id="A0A1G2K8T0"/>
<dbReference type="PANTHER" id="PTHR43434">
    <property type="entry name" value="PHOSPHOGLYCOLATE PHOSPHATASE"/>
    <property type="match status" value="1"/>
</dbReference>
<dbReference type="Gene3D" id="1.10.150.240">
    <property type="entry name" value="Putative phosphatase, domain 2"/>
    <property type="match status" value="1"/>
</dbReference>
<evidence type="ECO:0000313" key="2">
    <source>
        <dbReference type="Proteomes" id="UP000177152"/>
    </source>
</evidence>
<evidence type="ECO:0008006" key="3">
    <source>
        <dbReference type="Google" id="ProtNLM"/>
    </source>
</evidence>
<dbReference type="InterPro" id="IPR023214">
    <property type="entry name" value="HAD_sf"/>
</dbReference>
<dbReference type="Gene3D" id="3.40.50.1000">
    <property type="entry name" value="HAD superfamily/HAD-like"/>
    <property type="match status" value="1"/>
</dbReference>
<dbReference type="SFLD" id="SFLDG01129">
    <property type="entry name" value="C1.5:_HAD__Beta-PGM__Phosphata"/>
    <property type="match status" value="1"/>
</dbReference>
<protein>
    <recommendedName>
        <fullName evidence="3">HAD family hydrolase</fullName>
    </recommendedName>
</protein>
<evidence type="ECO:0000313" key="1">
    <source>
        <dbReference type="EMBL" id="OGZ95827.1"/>
    </source>
</evidence>
<dbReference type="GO" id="GO:0008967">
    <property type="term" value="F:phosphoglycolate phosphatase activity"/>
    <property type="evidence" value="ECO:0007669"/>
    <property type="project" value="TreeGrafter"/>
</dbReference>